<dbReference type="Proteomes" id="UP000009227">
    <property type="component" value="Chromosome"/>
</dbReference>
<dbReference type="NCBIfam" id="NF006327">
    <property type="entry name" value="PRK08557.1"/>
    <property type="match status" value="1"/>
</dbReference>
<dbReference type="InterPro" id="IPR050128">
    <property type="entry name" value="Sulfate_adenylyltrnsfr_sub2"/>
</dbReference>
<feature type="domain" description="Phosphoadenosine phosphosulphate reductase" evidence="1">
    <location>
        <begin position="186"/>
        <end position="357"/>
    </location>
</feature>
<dbReference type="SUPFAM" id="SSF52402">
    <property type="entry name" value="Adenine nucleotide alpha hydrolases-like"/>
    <property type="match status" value="1"/>
</dbReference>
<dbReference type="InterPro" id="IPR014729">
    <property type="entry name" value="Rossmann-like_a/b/a_fold"/>
</dbReference>
<evidence type="ECO:0000313" key="2">
    <source>
        <dbReference type="EMBL" id="AEF97003.1"/>
    </source>
</evidence>
<dbReference type="AlphaFoldDB" id="F6BAJ0"/>
<dbReference type="CDD" id="cd23947">
    <property type="entry name" value="PAPS_reductase-like_YbdN"/>
    <property type="match status" value="1"/>
</dbReference>
<proteinExistence type="predicted"/>
<reference evidence="2 3" key="1">
    <citation type="submission" date="2011-05" db="EMBL/GenBank/DDBJ databases">
        <title>Complete sequence of Methanotorris igneus Kol 5.</title>
        <authorList>
            <consortium name="US DOE Joint Genome Institute"/>
            <person name="Lucas S."/>
            <person name="Han J."/>
            <person name="Lapidus A."/>
            <person name="Cheng J.-F."/>
            <person name="Goodwin L."/>
            <person name="Pitluck S."/>
            <person name="Peters L."/>
            <person name="Mikhailova N."/>
            <person name="Chertkov O."/>
            <person name="Han C."/>
            <person name="Tapia R."/>
            <person name="Land M."/>
            <person name="Hauser L."/>
            <person name="Kyrpides N."/>
            <person name="Ivanova N."/>
            <person name="Pagani I."/>
            <person name="Sieprawska-Lupa M."/>
            <person name="Whitman W."/>
            <person name="Woyke T."/>
        </authorList>
    </citation>
    <scope>NUCLEOTIDE SEQUENCE [LARGE SCALE GENOMIC DNA]</scope>
    <source>
        <strain evidence="3">DSM 5666 / JCM 11834 / Kol 5</strain>
    </source>
</reference>
<evidence type="ECO:0000313" key="3">
    <source>
        <dbReference type="Proteomes" id="UP000009227"/>
    </source>
</evidence>
<dbReference type="STRING" id="880724.Metig_1469"/>
<dbReference type="PANTHER" id="PTHR43196">
    <property type="entry name" value="SULFATE ADENYLYLTRANSFERASE SUBUNIT 2"/>
    <property type="match status" value="1"/>
</dbReference>
<dbReference type="Pfam" id="PF01507">
    <property type="entry name" value="PAPS_reduct"/>
    <property type="match status" value="1"/>
</dbReference>
<dbReference type="EMBL" id="CP002737">
    <property type="protein sequence ID" value="AEF97003.1"/>
    <property type="molecule type" value="Genomic_DNA"/>
</dbReference>
<gene>
    <name evidence="2" type="ordered locus">Metig_1469</name>
</gene>
<dbReference type="GeneID" id="10644342"/>
<dbReference type="GO" id="GO:0003824">
    <property type="term" value="F:catalytic activity"/>
    <property type="evidence" value="ECO:0007669"/>
    <property type="project" value="InterPro"/>
</dbReference>
<dbReference type="HOGENOM" id="CLU_026622_0_0_2"/>
<dbReference type="KEGG" id="mig:Metig_1469"/>
<dbReference type="InterPro" id="IPR002500">
    <property type="entry name" value="PAPS_reduct_dom"/>
</dbReference>
<protein>
    <submittedName>
        <fullName evidence="2">Phosphoadenosine phosphosulfate reductase</fullName>
    </submittedName>
</protein>
<organism evidence="3">
    <name type="scientific">Methanotorris igneus (strain DSM 5666 / JCM 11834 / Kol 5)</name>
    <dbReference type="NCBI Taxonomy" id="880724"/>
    <lineage>
        <taxon>Archaea</taxon>
        <taxon>Methanobacteriati</taxon>
        <taxon>Methanobacteriota</taxon>
        <taxon>Methanomada group</taxon>
        <taxon>Methanococci</taxon>
        <taxon>Methanococcales</taxon>
        <taxon>Methanocaldococcaceae</taxon>
        <taxon>Methanotorris</taxon>
    </lineage>
</organism>
<dbReference type="OrthoDB" id="5817at2157"/>
<accession>F6BAJ0</accession>
<keyword evidence="3" id="KW-1185">Reference proteome</keyword>
<name>F6BAJ0_METIK</name>
<dbReference type="PANTHER" id="PTHR43196:SF2">
    <property type="entry name" value="PHOSPHOADENOSINE PHOSPHOSULFATE REDUCTASE"/>
    <property type="match status" value="1"/>
</dbReference>
<sequence length="416" mass="49698">MFKEDTKFASKFEIDVLNELTNGNFAYDDLILLEKMSGLDYRKRVYLNNTQIGTLEFDLVDLKWKFIPSAGYYLIEEPKIKIKPTKRKLKGKWVDESLIENIEELNQIDDEEYVGVSVGKFVGVAVKRKGKLKVKDLTFKREIETKKIQDFLKENEDRIRKMEKKSIEFIRRYVEKYKNKSNYVINASFSGGKDSSISTLLATKVVEDIDVLFIDTGLEYPDTIDFVKKFAKEYDLNLHVIKAGDFWKELEKEGIPTKDNRWCNSVCKLIPLKEFFEEEYKNKKIITIDGTRKYESFTRAKLKYERRNRFIPFQTSIFPILDWNALDVWSYIYINNILYNPLYDKGFERIGCYLCPAALNSEFLRVRDLYPKLFNRWFNYLKKFYAEEDALRGFWRWKEFPPKMKELRKILEEKNK</sequence>
<evidence type="ECO:0000259" key="1">
    <source>
        <dbReference type="Pfam" id="PF01507"/>
    </source>
</evidence>
<dbReference type="Gene3D" id="3.40.50.620">
    <property type="entry name" value="HUPs"/>
    <property type="match status" value="1"/>
</dbReference>
<dbReference type="RefSeq" id="WP_013799599.1">
    <property type="nucleotide sequence ID" value="NC_015562.1"/>
</dbReference>